<dbReference type="PANTHER" id="PTHR43401">
    <property type="entry name" value="L-THREONINE 3-DEHYDROGENASE"/>
    <property type="match status" value="1"/>
</dbReference>
<evidence type="ECO:0000256" key="3">
    <source>
        <dbReference type="ARBA" id="ARBA00022833"/>
    </source>
</evidence>
<name>A0A0B2A7X5_9MICO</name>
<keyword evidence="4" id="KW-0560">Oxidoreductase</keyword>
<dbReference type="Pfam" id="PF08240">
    <property type="entry name" value="ADH_N"/>
    <property type="match status" value="1"/>
</dbReference>
<dbReference type="InterPro" id="IPR013149">
    <property type="entry name" value="ADH-like_C"/>
</dbReference>
<protein>
    <submittedName>
        <fullName evidence="7">Alcohol dehydrogenase</fullName>
    </submittedName>
</protein>
<evidence type="ECO:0000313" key="8">
    <source>
        <dbReference type="Proteomes" id="UP000031030"/>
    </source>
</evidence>
<evidence type="ECO:0000313" key="7">
    <source>
        <dbReference type="EMBL" id="KHK99200.1"/>
    </source>
</evidence>
<dbReference type="SMART" id="SM00829">
    <property type="entry name" value="PKS_ER"/>
    <property type="match status" value="1"/>
</dbReference>
<dbReference type="Proteomes" id="UP000031030">
    <property type="component" value="Unassembled WGS sequence"/>
</dbReference>
<accession>A0A0B2A7X5</accession>
<dbReference type="AlphaFoldDB" id="A0A0B2A7X5"/>
<dbReference type="EMBL" id="JTDK01000004">
    <property type="protein sequence ID" value="KHK99200.1"/>
    <property type="molecule type" value="Genomic_DNA"/>
</dbReference>
<dbReference type="Gene3D" id="3.40.50.720">
    <property type="entry name" value="NAD(P)-binding Rossmann-like Domain"/>
    <property type="match status" value="1"/>
</dbReference>
<comment type="cofactor">
    <cofactor evidence="1 5">
        <name>Zn(2+)</name>
        <dbReference type="ChEBI" id="CHEBI:29105"/>
    </cofactor>
</comment>
<dbReference type="STRING" id="1348253.LK09_03450"/>
<dbReference type="OrthoDB" id="5295340at2"/>
<dbReference type="InterPro" id="IPR008143">
    <property type="entry name" value="Ala_DH/PNT_CS2"/>
</dbReference>
<dbReference type="Pfam" id="PF00107">
    <property type="entry name" value="ADH_zinc_N"/>
    <property type="match status" value="1"/>
</dbReference>
<dbReference type="GO" id="GO:0016491">
    <property type="term" value="F:oxidoreductase activity"/>
    <property type="evidence" value="ECO:0007669"/>
    <property type="project" value="UniProtKB-KW"/>
</dbReference>
<dbReference type="InterPro" id="IPR020843">
    <property type="entry name" value="ER"/>
</dbReference>
<evidence type="ECO:0000256" key="2">
    <source>
        <dbReference type="ARBA" id="ARBA00022723"/>
    </source>
</evidence>
<keyword evidence="8" id="KW-1185">Reference proteome</keyword>
<dbReference type="SUPFAM" id="SSF50129">
    <property type="entry name" value="GroES-like"/>
    <property type="match status" value="1"/>
</dbReference>
<feature type="domain" description="Enoyl reductase (ER)" evidence="6">
    <location>
        <begin position="10"/>
        <end position="338"/>
    </location>
</feature>
<dbReference type="Gene3D" id="3.90.180.10">
    <property type="entry name" value="Medium-chain alcohol dehydrogenases, catalytic domain"/>
    <property type="match status" value="1"/>
</dbReference>
<dbReference type="PROSITE" id="PS00837">
    <property type="entry name" value="ALADH_PNT_2"/>
    <property type="match status" value="1"/>
</dbReference>
<evidence type="ECO:0000256" key="4">
    <source>
        <dbReference type="ARBA" id="ARBA00023002"/>
    </source>
</evidence>
<dbReference type="SUPFAM" id="SSF51735">
    <property type="entry name" value="NAD(P)-binding Rossmann-fold domains"/>
    <property type="match status" value="1"/>
</dbReference>
<dbReference type="InterPro" id="IPR013154">
    <property type="entry name" value="ADH-like_N"/>
</dbReference>
<dbReference type="GO" id="GO:0008270">
    <property type="term" value="F:zinc ion binding"/>
    <property type="evidence" value="ECO:0007669"/>
    <property type="project" value="InterPro"/>
</dbReference>
<proteinExistence type="inferred from homology"/>
<dbReference type="InterPro" id="IPR011032">
    <property type="entry name" value="GroES-like_sf"/>
</dbReference>
<dbReference type="InterPro" id="IPR002328">
    <property type="entry name" value="ADH_Zn_CS"/>
</dbReference>
<dbReference type="PANTHER" id="PTHR43401:SF5">
    <property type="entry name" value="ALCOHOL DEHYDROGENASE-RELATED"/>
    <property type="match status" value="1"/>
</dbReference>
<gene>
    <name evidence="7" type="ORF">LK09_03450</name>
</gene>
<dbReference type="PROSITE" id="PS00059">
    <property type="entry name" value="ADH_ZINC"/>
    <property type="match status" value="1"/>
</dbReference>
<reference evidence="7 8" key="1">
    <citation type="submission" date="2014-11" db="EMBL/GenBank/DDBJ databases">
        <title>Genome sequence of Microbacterium mangrovi MUSC 115(T).</title>
        <authorList>
            <person name="Lee L.-H."/>
        </authorList>
    </citation>
    <scope>NUCLEOTIDE SEQUENCE [LARGE SCALE GENOMIC DNA]</scope>
    <source>
        <strain evidence="7 8">MUSC 115</strain>
    </source>
</reference>
<evidence type="ECO:0000259" key="6">
    <source>
        <dbReference type="SMART" id="SM00829"/>
    </source>
</evidence>
<dbReference type="InterPro" id="IPR050129">
    <property type="entry name" value="Zn_alcohol_dh"/>
</dbReference>
<comment type="caution">
    <text evidence="7">The sequence shown here is derived from an EMBL/GenBank/DDBJ whole genome shotgun (WGS) entry which is preliminary data.</text>
</comment>
<evidence type="ECO:0000256" key="5">
    <source>
        <dbReference type="RuleBase" id="RU361277"/>
    </source>
</evidence>
<organism evidence="7 8">
    <name type="scientific">Microbacterium mangrovi</name>
    <dbReference type="NCBI Taxonomy" id="1348253"/>
    <lineage>
        <taxon>Bacteria</taxon>
        <taxon>Bacillati</taxon>
        <taxon>Actinomycetota</taxon>
        <taxon>Actinomycetes</taxon>
        <taxon>Micrococcales</taxon>
        <taxon>Microbacteriaceae</taxon>
        <taxon>Microbacterium</taxon>
    </lineage>
</organism>
<sequence>MKALLYETFGGDVRVADVPDPEVPAGGALVRVTASGLCRSDWHAWAGHDDSVHLPHVPGHEFAGEIVAVGDGVRDWRVGDRVTTPFVNGCGRCVWCLSGQAQVCPDQTQPGFTHWGSHAELVAVRAADLNLVAVPDAIGDDAAASLGCRFATAYRAVTARAGIRPGEWLAVFGAGGVGLSALQIAAGLGARVIAVDPSPDARALAAALGAEVVLDASGDVPEAIADATGGGAHATVDAVGSAQTASTAILSLRRRGRHVQVGLLKDPATAIPLGRVLAWELDVLGSHGMPAADYPALLDLVGRGVVDPERLLSRTVDLDEAAALLPASGMPTAGITVLHPAG</sequence>
<keyword evidence="2 5" id="KW-0479">Metal-binding</keyword>
<comment type="similarity">
    <text evidence="5">Belongs to the zinc-containing alcohol dehydrogenase family.</text>
</comment>
<dbReference type="InterPro" id="IPR036291">
    <property type="entry name" value="NAD(P)-bd_dom_sf"/>
</dbReference>
<keyword evidence="3 5" id="KW-0862">Zinc</keyword>
<dbReference type="RefSeq" id="WP_039396036.1">
    <property type="nucleotide sequence ID" value="NZ_JTDK01000004.1"/>
</dbReference>
<evidence type="ECO:0000256" key="1">
    <source>
        <dbReference type="ARBA" id="ARBA00001947"/>
    </source>
</evidence>